<dbReference type="FunFam" id="1.20.1560.10:FF:000011">
    <property type="entry name" value="Multidrug ABC transporter ATP-binding protein"/>
    <property type="match status" value="1"/>
</dbReference>
<keyword evidence="3" id="KW-1003">Cell membrane</keyword>
<gene>
    <name evidence="13" type="ORF">MHY01S_24020</name>
</gene>
<evidence type="ECO:0000313" key="14">
    <source>
        <dbReference type="Proteomes" id="UP000321197"/>
    </source>
</evidence>
<dbReference type="PANTHER" id="PTHR43394:SF1">
    <property type="entry name" value="ATP-BINDING CASSETTE SUB-FAMILY B MEMBER 10, MITOCHONDRIAL"/>
    <property type="match status" value="1"/>
</dbReference>
<dbReference type="AlphaFoldDB" id="A0A511R5E8"/>
<feature type="domain" description="ABC transmembrane type-1" evidence="12">
    <location>
        <begin position="32"/>
        <end position="320"/>
    </location>
</feature>
<evidence type="ECO:0000256" key="1">
    <source>
        <dbReference type="ARBA" id="ARBA00004651"/>
    </source>
</evidence>
<dbReference type="SMART" id="SM00382">
    <property type="entry name" value="AAA"/>
    <property type="match status" value="1"/>
</dbReference>
<sequence length="642" mass="72216">MHEEEAFKKSFDAKLARRILVYVRPYWKQVGLALLALVVSTLTAASTPLFLKYAIDNAIVPREVLPLAQRYETLLLICSLFLAVRVVDFIANYAQTYLISWVGQHILYDLRSEIFAKLQRLHLGYYDRNPVGRLMTRITSDVDAINQFITGGLVGLIADFALIVGLMTFMLVLDWRLALVAFAIMPFFLAVTTWIRNGMREAYRAMRLRLAKVNASLQENLAGVQTTQLFLREPKNESQFNLLSSDLRRAWVDIIKWFALFFPLVGFMGEITVALVLWYGGGQVVQQAITLGLLVAFTDYVRQLFQPLQDLSDKFNIFQAAMASAERIFGLLDTEEEVADKPSAQQVERFRGQIDFENVWFAYGKRGEAKPDGTLGGEAKPDGTMSRSIKAEGRDTRPGPSALTPEPKDDWDWVLRGVSFRVRPGEKIALVGATGAGKTSVISLIARFYDVQQGAVKIDGVDVREYAQRDLRRAIGIVLQDPFLFSGTIESNLRLGDDRITLERIKEVCAFVGADEFIERLPQGYQTVLHERGGGLSTGQKQLLALARAILHNPDILLILDEATANVDSETEQKIQAALYRVMEGRTSIVIAHRLSTIRHVDRILVFRKGKLLEEGSHDELLRKGGYYAKLYELQYVHGSGE</sequence>
<keyword evidence="6 13" id="KW-0067">ATP-binding</keyword>
<dbReference type="SUPFAM" id="SSF90123">
    <property type="entry name" value="ABC transporter transmembrane region"/>
    <property type="match status" value="1"/>
</dbReference>
<dbReference type="PANTHER" id="PTHR43394">
    <property type="entry name" value="ATP-DEPENDENT PERMEASE MDL1, MITOCHONDRIAL"/>
    <property type="match status" value="1"/>
</dbReference>
<evidence type="ECO:0000256" key="6">
    <source>
        <dbReference type="ARBA" id="ARBA00022840"/>
    </source>
</evidence>
<evidence type="ECO:0000256" key="4">
    <source>
        <dbReference type="ARBA" id="ARBA00022692"/>
    </source>
</evidence>
<keyword evidence="8 10" id="KW-0472">Membrane</keyword>
<feature type="transmembrane region" description="Helical" evidence="10">
    <location>
        <begin position="30"/>
        <end position="51"/>
    </location>
</feature>
<protein>
    <submittedName>
        <fullName evidence="13">ABC transporter ATP-binding protein</fullName>
    </submittedName>
</protein>
<evidence type="ECO:0000256" key="5">
    <source>
        <dbReference type="ARBA" id="ARBA00022741"/>
    </source>
</evidence>
<dbReference type="InterPro" id="IPR003593">
    <property type="entry name" value="AAA+_ATPase"/>
</dbReference>
<dbReference type="GO" id="GO:0005886">
    <property type="term" value="C:plasma membrane"/>
    <property type="evidence" value="ECO:0007669"/>
    <property type="project" value="UniProtKB-SubCell"/>
</dbReference>
<feature type="domain" description="ABC transporter" evidence="11">
    <location>
        <begin position="389"/>
        <end position="634"/>
    </location>
</feature>
<evidence type="ECO:0000256" key="3">
    <source>
        <dbReference type="ARBA" id="ARBA00022475"/>
    </source>
</evidence>
<comment type="caution">
    <text evidence="13">The sequence shown here is derived from an EMBL/GenBank/DDBJ whole genome shotgun (WGS) entry which is preliminary data.</text>
</comment>
<keyword evidence="2" id="KW-0813">Transport</keyword>
<name>A0A511R5E8_9DEIN</name>
<dbReference type="FunFam" id="3.40.50.300:FF:000221">
    <property type="entry name" value="Multidrug ABC transporter ATP-binding protein"/>
    <property type="match status" value="1"/>
</dbReference>
<keyword evidence="5" id="KW-0547">Nucleotide-binding</keyword>
<keyword evidence="4 10" id="KW-0812">Transmembrane</keyword>
<dbReference type="Proteomes" id="UP000321197">
    <property type="component" value="Unassembled WGS sequence"/>
</dbReference>
<dbReference type="GO" id="GO:0005524">
    <property type="term" value="F:ATP binding"/>
    <property type="evidence" value="ECO:0007669"/>
    <property type="project" value="UniProtKB-KW"/>
</dbReference>
<reference evidence="13 14" key="1">
    <citation type="submission" date="2019-07" db="EMBL/GenBank/DDBJ databases">
        <title>Whole genome shotgun sequence of Meiothermus hypogaeus NBRC 106114.</title>
        <authorList>
            <person name="Hosoyama A."/>
            <person name="Uohara A."/>
            <person name="Ohji S."/>
            <person name="Ichikawa N."/>
        </authorList>
    </citation>
    <scope>NUCLEOTIDE SEQUENCE [LARGE SCALE GENOMIC DNA]</scope>
    <source>
        <strain evidence="13 14">NBRC 106114</strain>
    </source>
</reference>
<proteinExistence type="predicted"/>
<dbReference type="SUPFAM" id="SSF52540">
    <property type="entry name" value="P-loop containing nucleoside triphosphate hydrolases"/>
    <property type="match status" value="1"/>
</dbReference>
<dbReference type="InterPro" id="IPR036640">
    <property type="entry name" value="ABC1_TM_sf"/>
</dbReference>
<evidence type="ECO:0000259" key="11">
    <source>
        <dbReference type="PROSITE" id="PS50893"/>
    </source>
</evidence>
<dbReference type="OrthoDB" id="9762517at2"/>
<organism evidence="13 14">
    <name type="scientific">Meiothermus hypogaeus NBRC 106114</name>
    <dbReference type="NCBI Taxonomy" id="1227553"/>
    <lineage>
        <taxon>Bacteria</taxon>
        <taxon>Thermotogati</taxon>
        <taxon>Deinococcota</taxon>
        <taxon>Deinococci</taxon>
        <taxon>Thermales</taxon>
        <taxon>Thermaceae</taxon>
        <taxon>Meiothermus</taxon>
    </lineage>
</organism>
<dbReference type="EMBL" id="BJXL01000085">
    <property type="protein sequence ID" value="GEM84236.1"/>
    <property type="molecule type" value="Genomic_DNA"/>
</dbReference>
<dbReference type="PROSITE" id="PS50929">
    <property type="entry name" value="ABC_TM1F"/>
    <property type="match status" value="1"/>
</dbReference>
<dbReference type="InterPro" id="IPR039421">
    <property type="entry name" value="Type_1_exporter"/>
</dbReference>
<dbReference type="PROSITE" id="PS50893">
    <property type="entry name" value="ABC_TRANSPORTER_2"/>
    <property type="match status" value="1"/>
</dbReference>
<dbReference type="InterPro" id="IPR003439">
    <property type="entry name" value="ABC_transporter-like_ATP-bd"/>
</dbReference>
<dbReference type="CDD" id="cd03254">
    <property type="entry name" value="ABCC_Glucan_exporter_like"/>
    <property type="match status" value="1"/>
</dbReference>
<evidence type="ECO:0000259" key="12">
    <source>
        <dbReference type="PROSITE" id="PS50929"/>
    </source>
</evidence>
<feature type="transmembrane region" description="Helical" evidence="10">
    <location>
        <begin position="177"/>
        <end position="199"/>
    </location>
</feature>
<dbReference type="GO" id="GO:0016887">
    <property type="term" value="F:ATP hydrolysis activity"/>
    <property type="evidence" value="ECO:0007669"/>
    <property type="project" value="InterPro"/>
</dbReference>
<dbReference type="Pfam" id="PF00664">
    <property type="entry name" value="ABC_membrane"/>
    <property type="match status" value="1"/>
</dbReference>
<feature type="region of interest" description="Disordered" evidence="9">
    <location>
        <begin position="371"/>
        <end position="407"/>
    </location>
</feature>
<feature type="transmembrane region" description="Helical" evidence="10">
    <location>
        <begin position="148"/>
        <end position="171"/>
    </location>
</feature>
<dbReference type="InterPro" id="IPR011527">
    <property type="entry name" value="ABC1_TM_dom"/>
</dbReference>
<feature type="transmembrane region" description="Helical" evidence="10">
    <location>
        <begin position="257"/>
        <end position="278"/>
    </location>
</feature>
<dbReference type="Gene3D" id="3.40.50.300">
    <property type="entry name" value="P-loop containing nucleotide triphosphate hydrolases"/>
    <property type="match status" value="1"/>
</dbReference>
<dbReference type="Gene3D" id="1.20.1560.10">
    <property type="entry name" value="ABC transporter type 1, transmembrane domain"/>
    <property type="match status" value="1"/>
</dbReference>
<evidence type="ECO:0000256" key="7">
    <source>
        <dbReference type="ARBA" id="ARBA00022989"/>
    </source>
</evidence>
<evidence type="ECO:0000256" key="10">
    <source>
        <dbReference type="SAM" id="Phobius"/>
    </source>
</evidence>
<evidence type="ECO:0000313" key="13">
    <source>
        <dbReference type="EMBL" id="GEM84236.1"/>
    </source>
</evidence>
<dbReference type="Pfam" id="PF00005">
    <property type="entry name" value="ABC_tran"/>
    <property type="match status" value="1"/>
</dbReference>
<dbReference type="CDD" id="cd18544">
    <property type="entry name" value="ABC_6TM_TmrA_like"/>
    <property type="match status" value="1"/>
</dbReference>
<keyword evidence="7 10" id="KW-1133">Transmembrane helix</keyword>
<evidence type="ECO:0000256" key="8">
    <source>
        <dbReference type="ARBA" id="ARBA00023136"/>
    </source>
</evidence>
<comment type="subcellular location">
    <subcellularLocation>
        <location evidence="1">Cell membrane</location>
        <topology evidence="1">Multi-pass membrane protein</topology>
    </subcellularLocation>
</comment>
<accession>A0A511R5E8</accession>
<evidence type="ECO:0000256" key="9">
    <source>
        <dbReference type="SAM" id="MobiDB-lite"/>
    </source>
</evidence>
<dbReference type="RefSeq" id="WP_119340749.1">
    <property type="nucleotide sequence ID" value="NZ_BJXL01000085.1"/>
</dbReference>
<dbReference type="GO" id="GO:0015421">
    <property type="term" value="F:ABC-type oligopeptide transporter activity"/>
    <property type="evidence" value="ECO:0007669"/>
    <property type="project" value="TreeGrafter"/>
</dbReference>
<dbReference type="InterPro" id="IPR027417">
    <property type="entry name" value="P-loop_NTPase"/>
</dbReference>
<evidence type="ECO:0000256" key="2">
    <source>
        <dbReference type="ARBA" id="ARBA00022448"/>
    </source>
</evidence>